<keyword evidence="4 6" id="KW-0732">Signal</keyword>
<organism evidence="7 8">
    <name type="scientific">Fragilariopsis cylindrus CCMP1102</name>
    <dbReference type="NCBI Taxonomy" id="635003"/>
    <lineage>
        <taxon>Eukaryota</taxon>
        <taxon>Sar</taxon>
        <taxon>Stramenopiles</taxon>
        <taxon>Ochrophyta</taxon>
        <taxon>Bacillariophyta</taxon>
        <taxon>Bacillariophyceae</taxon>
        <taxon>Bacillariophycidae</taxon>
        <taxon>Bacillariales</taxon>
        <taxon>Bacillariaceae</taxon>
        <taxon>Fragilariopsis</taxon>
    </lineage>
</organism>
<accession>A0A1E7ET35</accession>
<dbReference type="GO" id="GO:0016671">
    <property type="term" value="F:oxidoreductase activity, acting on a sulfur group of donors, disulfide as acceptor"/>
    <property type="evidence" value="ECO:0007669"/>
    <property type="project" value="InterPro"/>
</dbReference>
<dbReference type="InterPro" id="IPR004911">
    <property type="entry name" value="Interferon-induced_GILT"/>
</dbReference>
<name>A0A1E7ET35_9STRA</name>
<feature type="chain" id="PRO_5009192210" evidence="6">
    <location>
        <begin position="25"/>
        <end position="321"/>
    </location>
</feature>
<evidence type="ECO:0000313" key="7">
    <source>
        <dbReference type="EMBL" id="OEU09006.1"/>
    </source>
</evidence>
<keyword evidence="3" id="KW-0964">Secreted</keyword>
<evidence type="ECO:0000256" key="3">
    <source>
        <dbReference type="ARBA" id="ARBA00022525"/>
    </source>
</evidence>
<dbReference type="Proteomes" id="UP000095751">
    <property type="component" value="Unassembled WGS sequence"/>
</dbReference>
<protein>
    <submittedName>
        <fullName evidence="7">GILT-domain-containing protein</fullName>
    </submittedName>
</protein>
<evidence type="ECO:0000256" key="2">
    <source>
        <dbReference type="ARBA" id="ARBA00005679"/>
    </source>
</evidence>
<dbReference type="PANTHER" id="PTHR13234">
    <property type="entry name" value="GAMMA-INTERFERON INDUCIBLE LYSOSOMAL THIOL REDUCTASE GILT"/>
    <property type="match status" value="1"/>
</dbReference>
<dbReference type="KEGG" id="fcy:FRACYDRAFT_212629"/>
<keyword evidence="8" id="KW-1185">Reference proteome</keyword>
<evidence type="ECO:0000256" key="6">
    <source>
        <dbReference type="SAM" id="SignalP"/>
    </source>
</evidence>
<dbReference type="GO" id="GO:0005576">
    <property type="term" value="C:extracellular region"/>
    <property type="evidence" value="ECO:0007669"/>
    <property type="project" value="UniProtKB-SubCell"/>
</dbReference>
<sequence>MNYLSLFAYLVAVVVVVVVGNAVAATATVTATATTSTSTSTSSNIVKDNDVGNNDKVQVELYYESQCPGCREMITTSFYDAYQNDGLLDMAVITFIPYGNAQHKNPNPNTGLVDFKCQHGPSECIYNIIETCALDKIKGPSDQFEFLNCIENHDENRDMDQDYYNIAFKCAIEANLKDAVVEEIKICSTSQEGNELEHEMAVKTESLIPPHTYVPYVVVNGVHNDDIQTDVTDSLFDYVCKTYTGPNKSSNCPTTIATATATTTTTTFGVEEEKQEKEEEDHNVCYRDHADFISNNNGDNVVLAATTAATTTVLRRRQRLM</sequence>
<feature type="signal peptide" evidence="6">
    <location>
        <begin position="1"/>
        <end position="24"/>
    </location>
</feature>
<dbReference type="AlphaFoldDB" id="A0A1E7ET35"/>
<proteinExistence type="inferred from homology"/>
<evidence type="ECO:0000256" key="5">
    <source>
        <dbReference type="ARBA" id="ARBA00023180"/>
    </source>
</evidence>
<dbReference type="PANTHER" id="PTHR13234:SF8">
    <property type="entry name" value="GAMMA-INTERFERON-INDUCIBLE LYSOSOMAL THIOL REDUCTASE"/>
    <property type="match status" value="1"/>
</dbReference>
<dbReference type="EMBL" id="KV784378">
    <property type="protein sequence ID" value="OEU09006.1"/>
    <property type="molecule type" value="Genomic_DNA"/>
</dbReference>
<evidence type="ECO:0000256" key="4">
    <source>
        <dbReference type="ARBA" id="ARBA00022729"/>
    </source>
</evidence>
<evidence type="ECO:0000256" key="1">
    <source>
        <dbReference type="ARBA" id="ARBA00004613"/>
    </source>
</evidence>
<gene>
    <name evidence="7" type="ORF">FRACYDRAFT_212629</name>
</gene>
<dbReference type="InParanoid" id="A0A1E7ET35"/>
<evidence type="ECO:0000313" key="8">
    <source>
        <dbReference type="Proteomes" id="UP000095751"/>
    </source>
</evidence>
<comment type="similarity">
    <text evidence="2">Belongs to the GILT family.</text>
</comment>
<dbReference type="Pfam" id="PF03227">
    <property type="entry name" value="GILT"/>
    <property type="match status" value="1"/>
</dbReference>
<comment type="subcellular location">
    <subcellularLocation>
        <location evidence="1">Secreted</location>
    </subcellularLocation>
</comment>
<reference evidence="7 8" key="1">
    <citation type="submission" date="2016-09" db="EMBL/GenBank/DDBJ databases">
        <title>Extensive genetic diversity and differential bi-allelic expression allows diatom success in the polar Southern Ocean.</title>
        <authorList>
            <consortium name="DOE Joint Genome Institute"/>
            <person name="Mock T."/>
            <person name="Otillar R.P."/>
            <person name="Strauss J."/>
            <person name="Dupont C."/>
            <person name="Frickenhaus S."/>
            <person name="Maumus F."/>
            <person name="Mcmullan M."/>
            <person name="Sanges R."/>
            <person name="Schmutz J."/>
            <person name="Toseland A."/>
            <person name="Valas R."/>
            <person name="Veluchamy A."/>
            <person name="Ward B.J."/>
            <person name="Allen A."/>
            <person name="Barry K."/>
            <person name="Falciatore A."/>
            <person name="Ferrante M."/>
            <person name="Fortunato A.E."/>
            <person name="Gloeckner G."/>
            <person name="Gruber A."/>
            <person name="Hipkin R."/>
            <person name="Janech M."/>
            <person name="Kroth P."/>
            <person name="Leese F."/>
            <person name="Lindquist E."/>
            <person name="Lyon B.R."/>
            <person name="Martin J."/>
            <person name="Mayer C."/>
            <person name="Parker M."/>
            <person name="Quesneville H."/>
            <person name="Raymond J."/>
            <person name="Uhlig C."/>
            <person name="Valentin K.U."/>
            <person name="Worden A.Z."/>
            <person name="Armbrust E.V."/>
            <person name="Bowler C."/>
            <person name="Green B."/>
            <person name="Moulton V."/>
            <person name="Van Oosterhout C."/>
            <person name="Grigoriev I."/>
        </authorList>
    </citation>
    <scope>NUCLEOTIDE SEQUENCE [LARGE SCALE GENOMIC DNA]</scope>
    <source>
        <strain evidence="7 8">CCMP1102</strain>
    </source>
</reference>
<dbReference type="OrthoDB" id="958254at2759"/>
<keyword evidence="5" id="KW-0325">Glycoprotein</keyword>